<keyword evidence="3" id="KW-1185">Reference proteome</keyword>
<sequence length="207" mass="22758">MRAISLSESASYRVLYTSLAHVSPADLANLKSMCEAGYYFVHNVENDFSGIICRYGAVTPESDVGEVMIGDYGFSESFGEMIAQFKDAGFDAVHFDVDGDLVEGVTWYTENNTRVQPIAYGCEILTWWDLAVEHQLTATDEYGDDGDADLKYFLADGVLYCLDNFMRVTDGEMQEMGFHASAGESNGSAICITLSDNSDFVDVARVS</sequence>
<feature type="domain" description="DUF5983" evidence="1">
    <location>
        <begin position="16"/>
        <end position="108"/>
    </location>
</feature>
<reference evidence="2 3" key="1">
    <citation type="submission" date="2020-04" db="EMBL/GenBank/DDBJ databases">
        <title>Characterization and complete genome analysis of a novel phage JC01 infecting Cronobacter sakazakii.</title>
        <authorList>
            <person name="Jiang J."/>
            <person name="Zhao C."/>
            <person name="Tie D."/>
            <person name="Li Z."/>
        </authorList>
    </citation>
    <scope>NUCLEOTIDE SEQUENCE [LARGE SCALE GENOMIC DNA]</scope>
</reference>
<dbReference type="RefSeq" id="YP_009998619.1">
    <property type="nucleotide sequence ID" value="NC_052989.1"/>
</dbReference>
<evidence type="ECO:0000313" key="2">
    <source>
        <dbReference type="EMBL" id="QJI52259.1"/>
    </source>
</evidence>
<dbReference type="EMBL" id="MT330372">
    <property type="protein sequence ID" value="QJI52259.1"/>
    <property type="molecule type" value="Genomic_DNA"/>
</dbReference>
<accession>A0A6M3YLN1</accession>
<name>A0A6M3YLN1_9CAUD</name>
<evidence type="ECO:0000259" key="1">
    <source>
        <dbReference type="Pfam" id="PF19419"/>
    </source>
</evidence>
<dbReference type="KEGG" id="vg:62681210"/>
<dbReference type="InterPro" id="IPR046025">
    <property type="entry name" value="DUF5983"/>
</dbReference>
<dbReference type="Pfam" id="PF19419">
    <property type="entry name" value="DUF5983"/>
    <property type="match status" value="1"/>
</dbReference>
<organism evidence="2 3">
    <name type="scientific">Cronobacter phage JC01</name>
    <dbReference type="NCBI Taxonomy" id="2729575"/>
    <lineage>
        <taxon>Viruses</taxon>
        <taxon>Duplodnaviria</taxon>
        <taxon>Heunggongvirae</taxon>
        <taxon>Uroviricota</taxon>
        <taxon>Caudoviricetes</taxon>
        <taxon>Casjensviridae</taxon>
        <taxon>Jacunavirus</taxon>
        <taxon>Jacunavirus JC01</taxon>
    </lineage>
</organism>
<evidence type="ECO:0000313" key="3">
    <source>
        <dbReference type="Proteomes" id="UP000502753"/>
    </source>
</evidence>
<dbReference type="GeneID" id="62681210"/>
<protein>
    <recommendedName>
        <fullName evidence="1">DUF5983 domain-containing protein</fullName>
    </recommendedName>
</protein>
<dbReference type="Proteomes" id="UP000502753">
    <property type="component" value="Segment"/>
</dbReference>
<proteinExistence type="predicted"/>